<dbReference type="Proteomes" id="UP000192418">
    <property type="component" value="Unassembled WGS sequence"/>
</dbReference>
<comment type="similarity">
    <text evidence="3 11">Belongs to the peptidase M50B family.</text>
</comment>
<dbReference type="PANTHER" id="PTHR42837:SF2">
    <property type="entry name" value="MEMBRANE METALLOPROTEASE ARASP2, CHLOROPLASTIC-RELATED"/>
    <property type="match status" value="1"/>
</dbReference>
<dbReference type="SMART" id="SM00228">
    <property type="entry name" value="PDZ"/>
    <property type="match status" value="1"/>
</dbReference>
<dbReference type="OrthoDB" id="9782003at2"/>
<keyword evidence="7 11" id="KW-0862">Zinc</keyword>
<feature type="domain" description="PDZ" evidence="12">
    <location>
        <begin position="118"/>
        <end position="183"/>
    </location>
</feature>
<evidence type="ECO:0000256" key="9">
    <source>
        <dbReference type="ARBA" id="ARBA00023049"/>
    </source>
</evidence>
<keyword evidence="11" id="KW-0479">Metal-binding</keyword>
<dbReference type="PANTHER" id="PTHR42837">
    <property type="entry name" value="REGULATOR OF SIGMA-E PROTEASE RSEP"/>
    <property type="match status" value="1"/>
</dbReference>
<dbReference type="GO" id="GO:0016020">
    <property type="term" value="C:membrane"/>
    <property type="evidence" value="ECO:0007669"/>
    <property type="project" value="UniProtKB-SubCell"/>
</dbReference>
<reference evidence="13 14" key="1">
    <citation type="submission" date="2017-04" db="EMBL/GenBank/DDBJ databases">
        <authorList>
            <person name="Afonso C.L."/>
            <person name="Miller P.J."/>
            <person name="Scott M.A."/>
            <person name="Spackman E."/>
            <person name="Goraichik I."/>
            <person name="Dimitrov K.M."/>
            <person name="Suarez D.L."/>
            <person name="Swayne D.E."/>
        </authorList>
    </citation>
    <scope>NUCLEOTIDE SEQUENCE [LARGE SCALE GENOMIC DNA]</scope>
    <source>
        <strain evidence="13 14">DSM 3385</strain>
    </source>
</reference>
<dbReference type="CDD" id="cd23081">
    <property type="entry name" value="cpPDZ_EcRseP-like"/>
    <property type="match status" value="1"/>
</dbReference>
<feature type="transmembrane region" description="Helical" evidence="11">
    <location>
        <begin position="95"/>
        <end position="117"/>
    </location>
</feature>
<keyword evidence="5 11" id="KW-0812">Transmembrane</keyword>
<dbReference type="NCBIfam" id="TIGR00054">
    <property type="entry name" value="RIP metalloprotease RseP"/>
    <property type="match status" value="1"/>
</dbReference>
<evidence type="ECO:0000256" key="6">
    <source>
        <dbReference type="ARBA" id="ARBA00022801"/>
    </source>
</evidence>
<feature type="transmembrane region" description="Helical" evidence="11">
    <location>
        <begin position="6"/>
        <end position="31"/>
    </location>
</feature>
<evidence type="ECO:0000256" key="4">
    <source>
        <dbReference type="ARBA" id="ARBA00022670"/>
    </source>
</evidence>
<dbReference type="EC" id="3.4.24.-" evidence="11"/>
<dbReference type="RefSeq" id="WP_084068990.1">
    <property type="nucleotide sequence ID" value="NZ_FWXY01000009.1"/>
</dbReference>
<keyword evidence="10 11" id="KW-0472">Membrane</keyword>
<evidence type="ECO:0000256" key="5">
    <source>
        <dbReference type="ARBA" id="ARBA00022692"/>
    </source>
</evidence>
<keyword evidence="8 11" id="KW-1133">Transmembrane helix</keyword>
<proteinExistence type="inferred from homology"/>
<keyword evidence="9 11" id="KW-0482">Metalloprotease</keyword>
<dbReference type="CDD" id="cd06163">
    <property type="entry name" value="S2P-M50_PDZ_RseP-like"/>
    <property type="match status" value="1"/>
</dbReference>
<name>A0A1W2BU89_9BACT</name>
<dbReference type="InterPro" id="IPR008915">
    <property type="entry name" value="Peptidase_M50"/>
</dbReference>
<gene>
    <name evidence="13" type="ORF">SAMN02746065_109124</name>
</gene>
<dbReference type="SUPFAM" id="SSF50156">
    <property type="entry name" value="PDZ domain-like"/>
    <property type="match status" value="1"/>
</dbReference>
<evidence type="ECO:0000256" key="1">
    <source>
        <dbReference type="ARBA" id="ARBA00001947"/>
    </source>
</evidence>
<dbReference type="GO" id="GO:0006508">
    <property type="term" value="P:proteolysis"/>
    <property type="evidence" value="ECO:0007669"/>
    <property type="project" value="UniProtKB-KW"/>
</dbReference>
<protein>
    <recommendedName>
        <fullName evidence="11">Zinc metalloprotease</fullName>
        <ecNumber evidence="11">3.4.24.-</ecNumber>
    </recommendedName>
</protein>
<evidence type="ECO:0000259" key="12">
    <source>
        <dbReference type="SMART" id="SM00228"/>
    </source>
</evidence>
<evidence type="ECO:0000256" key="7">
    <source>
        <dbReference type="ARBA" id="ARBA00022833"/>
    </source>
</evidence>
<dbReference type="GO" id="GO:0046872">
    <property type="term" value="F:metal ion binding"/>
    <property type="evidence" value="ECO:0007669"/>
    <property type="project" value="UniProtKB-KW"/>
</dbReference>
<keyword evidence="6 11" id="KW-0378">Hydrolase</keyword>
<dbReference type="EMBL" id="FWXY01000009">
    <property type="protein sequence ID" value="SMC76286.1"/>
    <property type="molecule type" value="Genomic_DNA"/>
</dbReference>
<comment type="subcellular location">
    <subcellularLocation>
        <location evidence="2">Membrane</location>
        <topology evidence="2">Multi-pass membrane protein</topology>
    </subcellularLocation>
</comment>
<dbReference type="Gene3D" id="2.30.42.10">
    <property type="match status" value="1"/>
</dbReference>
<evidence type="ECO:0000313" key="13">
    <source>
        <dbReference type="EMBL" id="SMC76286.1"/>
    </source>
</evidence>
<dbReference type="InterPro" id="IPR041489">
    <property type="entry name" value="PDZ_6"/>
</dbReference>
<evidence type="ECO:0000256" key="8">
    <source>
        <dbReference type="ARBA" id="ARBA00022989"/>
    </source>
</evidence>
<feature type="transmembrane region" description="Helical" evidence="11">
    <location>
        <begin position="278"/>
        <end position="298"/>
    </location>
</feature>
<dbReference type="InterPro" id="IPR004387">
    <property type="entry name" value="Pept_M50_Zn"/>
</dbReference>
<evidence type="ECO:0000256" key="3">
    <source>
        <dbReference type="ARBA" id="ARBA00007931"/>
    </source>
</evidence>
<evidence type="ECO:0000256" key="11">
    <source>
        <dbReference type="RuleBase" id="RU362031"/>
    </source>
</evidence>
<sequence length="356" mass="38702">MGNSLVAFVIVLGILVFFHELGHFLMARFFGVGVETFSLGFGPKIYRRRVGFTQYCISLIPLGGYVKMVGEEPGAPLAETDLHLSFNHKKLYQKILIVAAGPLFNFLLAFLIFYAIFQFSGLYFVKPVVGEIGENSPAQVAGMVTGDVVVAIDGKPVTSWDDMVALIGDSAGEILAIQVERSGRDLLLQVVPETRVSKNIFGEDINRHMIGVGASGDVTHISLNPFQALWHGALRTWEISRLTVLSVVKIFKGSVSADSLGGPIMIAQMAGKQAKAGVASFFFFIAMLSVNLGIINLFPVPVLDGGHILFFCYEAVTGKPAGEKFREQANRLGMGLLLALMVFVFYNDIIRIFNGG</sequence>
<evidence type="ECO:0000256" key="2">
    <source>
        <dbReference type="ARBA" id="ARBA00004141"/>
    </source>
</evidence>
<comment type="cofactor">
    <cofactor evidence="1 11">
        <name>Zn(2+)</name>
        <dbReference type="ChEBI" id="CHEBI:29105"/>
    </cofactor>
</comment>
<dbReference type="STRING" id="1121400.SAMN02746065_109124"/>
<dbReference type="AlphaFoldDB" id="A0A1W2BU89"/>
<dbReference type="Pfam" id="PF02163">
    <property type="entry name" value="Peptidase_M50"/>
    <property type="match status" value="1"/>
</dbReference>
<feature type="transmembrane region" description="Helical" evidence="11">
    <location>
        <begin position="332"/>
        <end position="350"/>
    </location>
</feature>
<organism evidence="13 14">
    <name type="scientific">Desulfocicer vacuolatum DSM 3385</name>
    <dbReference type="NCBI Taxonomy" id="1121400"/>
    <lineage>
        <taxon>Bacteria</taxon>
        <taxon>Pseudomonadati</taxon>
        <taxon>Thermodesulfobacteriota</taxon>
        <taxon>Desulfobacteria</taxon>
        <taxon>Desulfobacterales</taxon>
        <taxon>Desulfobacteraceae</taxon>
        <taxon>Desulfocicer</taxon>
    </lineage>
</organism>
<keyword evidence="14" id="KW-1185">Reference proteome</keyword>
<evidence type="ECO:0000256" key="10">
    <source>
        <dbReference type="ARBA" id="ARBA00023136"/>
    </source>
</evidence>
<keyword evidence="4 13" id="KW-0645">Protease</keyword>
<dbReference type="Pfam" id="PF17820">
    <property type="entry name" value="PDZ_6"/>
    <property type="match status" value="1"/>
</dbReference>
<accession>A0A1W2BU89</accession>
<evidence type="ECO:0000313" key="14">
    <source>
        <dbReference type="Proteomes" id="UP000192418"/>
    </source>
</evidence>
<dbReference type="GO" id="GO:0004222">
    <property type="term" value="F:metalloendopeptidase activity"/>
    <property type="evidence" value="ECO:0007669"/>
    <property type="project" value="InterPro"/>
</dbReference>
<dbReference type="InterPro" id="IPR036034">
    <property type="entry name" value="PDZ_sf"/>
</dbReference>
<dbReference type="InterPro" id="IPR001478">
    <property type="entry name" value="PDZ"/>
</dbReference>